<dbReference type="AlphaFoldDB" id="A0A9W8V725"/>
<feature type="signal peptide" evidence="2">
    <location>
        <begin position="1"/>
        <end position="16"/>
    </location>
</feature>
<keyword evidence="4" id="KW-1185">Reference proteome</keyword>
<sequence length="753" mass="77480">MSRLLTLAAGLALAAAQLSSTSLENHVDALTLGSSFNPVQEAYWTGFPHHRRTPFAVSPDGKTAYLAYLDASGTGVHVQGVDPKTFAAVGTPVTIKAGEEAGGLVAHNDGFAILTNEVVSGESKDPLPVLYKYTNGKQTFRTLLGGSGLGGDSLASPDINGDLVFSEKAGYYAAYIVVTSYSGSASGHFGDAIRYITTDGKIEEIAGASSSWGCSHNTGIAFEEADEPPFASLCAEDQGAIWLNTETQGMGNNGVKVSNEMTINGGSNEPMGGMGGSYSSLARFIGSDSYIFSWVSRGAIDLTLNDWMGQGYTKAQNRTNNRNVAIALFSDKKTLVGEQATSEVGAADGDSQVNWVTEGANDCSNAHAAAFDASNALVTWEEISNPVCPFEAMGCKGKFAGTKFQLVDSKGKKVGEPISSDDTYVAGDMVTMADGRICWPYVNMAWSLDGPTQGSDVTKISFACMSNGAGSGSGSGSTPASSAAASQPAATKSAAASSAKPSAVQSTPAAVEPTSVQAVEESTEESATVPEGAPRPSFASVSQDVTNVLPEPTNDAASSAAAEEPTSIAVEEPSSVVIKPSDIAVEEPSSVVIKPSQPAATTAPETGDDEDCDEEPSSVVITPSQPAATTAPETGDDEDCDEEPSSVVITPSQPAATDAESPVATESAAPEAGDDEDCDEEPVSEAVGATTEAAQAPSATQVPTGTRTRKTRPTRRPRPSGYPWGSGNQVKSQCSTKTVTHTVYVTATAAPSF</sequence>
<dbReference type="EMBL" id="JAOQAV010000003">
    <property type="protein sequence ID" value="KAJ4195864.1"/>
    <property type="molecule type" value="Genomic_DNA"/>
</dbReference>
<protein>
    <submittedName>
        <fullName evidence="3">Uncharacterized protein</fullName>
    </submittedName>
</protein>
<reference evidence="3" key="1">
    <citation type="submission" date="2022-09" db="EMBL/GenBank/DDBJ databases">
        <title>Fusarium specimens isolated from Avocado Roots.</title>
        <authorList>
            <person name="Stajich J."/>
            <person name="Roper C."/>
            <person name="Heimlech-Rivalta G."/>
        </authorList>
    </citation>
    <scope>NUCLEOTIDE SEQUENCE</scope>
    <source>
        <strain evidence="3">A02</strain>
    </source>
</reference>
<organism evidence="3 4">
    <name type="scientific">Fusarium falciforme</name>
    <dbReference type="NCBI Taxonomy" id="195108"/>
    <lineage>
        <taxon>Eukaryota</taxon>
        <taxon>Fungi</taxon>
        <taxon>Dikarya</taxon>
        <taxon>Ascomycota</taxon>
        <taxon>Pezizomycotina</taxon>
        <taxon>Sordariomycetes</taxon>
        <taxon>Hypocreomycetidae</taxon>
        <taxon>Hypocreales</taxon>
        <taxon>Nectriaceae</taxon>
        <taxon>Fusarium</taxon>
        <taxon>Fusarium solani species complex</taxon>
    </lineage>
</organism>
<feature type="compositionally biased region" description="Polar residues" evidence="1">
    <location>
        <begin position="619"/>
        <end position="632"/>
    </location>
</feature>
<feature type="compositionally biased region" description="Polar residues" evidence="1">
    <location>
        <begin position="726"/>
        <end position="735"/>
    </location>
</feature>
<name>A0A9W8V725_9HYPO</name>
<feature type="compositionally biased region" description="Low complexity" evidence="1">
    <location>
        <begin position="496"/>
        <end position="506"/>
    </location>
</feature>
<evidence type="ECO:0000256" key="1">
    <source>
        <dbReference type="SAM" id="MobiDB-lite"/>
    </source>
</evidence>
<proteinExistence type="predicted"/>
<feature type="chain" id="PRO_5040843391" evidence="2">
    <location>
        <begin position="17"/>
        <end position="753"/>
    </location>
</feature>
<dbReference type="Proteomes" id="UP001152087">
    <property type="component" value="Unassembled WGS sequence"/>
</dbReference>
<keyword evidence="2" id="KW-0732">Signal</keyword>
<feature type="compositionally biased region" description="Acidic residues" evidence="1">
    <location>
        <begin position="606"/>
        <end position="616"/>
    </location>
</feature>
<feature type="compositionally biased region" description="Basic residues" evidence="1">
    <location>
        <begin position="707"/>
        <end position="718"/>
    </location>
</feature>
<feature type="compositionally biased region" description="Acidic residues" evidence="1">
    <location>
        <begin position="634"/>
        <end position="644"/>
    </location>
</feature>
<gene>
    <name evidence="3" type="ORF">NW755_002028</name>
</gene>
<evidence type="ECO:0000313" key="4">
    <source>
        <dbReference type="Proteomes" id="UP001152087"/>
    </source>
</evidence>
<accession>A0A9W8V725</accession>
<comment type="caution">
    <text evidence="3">The sequence shown here is derived from an EMBL/GenBank/DDBJ whole genome shotgun (WGS) entry which is preliminary data.</text>
</comment>
<feature type="region of interest" description="Disordered" evidence="1">
    <location>
        <begin position="496"/>
        <end position="736"/>
    </location>
</feature>
<evidence type="ECO:0000256" key="2">
    <source>
        <dbReference type="SAM" id="SignalP"/>
    </source>
</evidence>
<feature type="compositionally biased region" description="Acidic residues" evidence="1">
    <location>
        <begin position="672"/>
        <end position="683"/>
    </location>
</feature>
<evidence type="ECO:0000313" key="3">
    <source>
        <dbReference type="EMBL" id="KAJ4195864.1"/>
    </source>
</evidence>